<organism evidence="2 3">
    <name type="scientific">Pseudoalteromonas luteoviolacea (strain 2ta16)</name>
    <dbReference type="NCBI Taxonomy" id="1353533"/>
    <lineage>
        <taxon>Bacteria</taxon>
        <taxon>Pseudomonadati</taxon>
        <taxon>Pseudomonadota</taxon>
        <taxon>Gammaproteobacteria</taxon>
        <taxon>Alteromonadales</taxon>
        <taxon>Pseudoalteromonadaceae</taxon>
        <taxon>Pseudoalteromonas</taxon>
    </lineage>
</organism>
<comment type="similarity">
    <text evidence="1">Belongs to the OprB family.</text>
</comment>
<reference evidence="2 3" key="1">
    <citation type="submission" date="2013-07" db="EMBL/GenBank/DDBJ databases">
        <title>Draft genome sequence of Pseudoalteromonas luteoviolacea 2ta16.</title>
        <authorList>
            <person name="Allen E.E."/>
            <person name="Azam F."/>
            <person name="Podell S."/>
        </authorList>
    </citation>
    <scope>NUCLEOTIDE SEQUENCE [LARGE SCALE GENOMIC DNA]</scope>
    <source>
        <strain evidence="2 3">2ta16</strain>
    </source>
</reference>
<sequence length="381" mass="43053">MIKVTIVGSKLGIVLVVFSMVWHTAHAQQRQVEFEGSALLSEQVLPTQKFVSEGSENIDVDSETLYSIDLETTIHQDQHSVFLWLEHNRNQPADGVSAWLENTNEDAGTTLDSDETSRTQLSSLYWRYRFAEQHREVMVGLAEVSMLLDTNEIANDEVGQFLAAGFVNNPSIDFPDYAPAIRYQGTIPKGDWQWRALLSNAKGLADNQGNYADTFAQIDGSEGVFIALEGQKKLANGILLTLGSWHNSDTKRYGTYGAWYTQRGAFKLHGRLSQSISYEHTEDNFESDKSLFASAVAQYQYHDFVFASGLSYLSNQSRDNVSRITRMAECYVQYHWSENLHTTLSHQWHDGVVNTESPLEAAPQLVANWQEVVTLRMVVHW</sequence>
<comment type="caution">
    <text evidence="2">The sequence shown here is derived from an EMBL/GenBank/DDBJ whole genome shotgun (WGS) entry which is preliminary data.</text>
</comment>
<dbReference type="EMBL" id="AUSV01000117">
    <property type="protein sequence ID" value="ESP91317.1"/>
    <property type="molecule type" value="Genomic_DNA"/>
</dbReference>
<evidence type="ECO:0000313" key="2">
    <source>
        <dbReference type="EMBL" id="ESP91317.1"/>
    </source>
</evidence>
<proteinExistence type="inferred from homology"/>
<evidence type="ECO:0000256" key="1">
    <source>
        <dbReference type="ARBA" id="ARBA00008769"/>
    </source>
</evidence>
<dbReference type="Proteomes" id="UP000017820">
    <property type="component" value="Unassembled WGS sequence"/>
</dbReference>
<accession>V4J7V1</accession>
<dbReference type="AlphaFoldDB" id="V4J7V1"/>
<dbReference type="InterPro" id="IPR038673">
    <property type="entry name" value="OprB_sf"/>
</dbReference>
<dbReference type="PATRIC" id="fig|1353533.3.peg.4372"/>
<evidence type="ECO:0008006" key="4">
    <source>
        <dbReference type="Google" id="ProtNLM"/>
    </source>
</evidence>
<name>V4J7V1_PSEL2</name>
<protein>
    <recommendedName>
        <fullName evidence="4">Porin</fullName>
    </recommendedName>
</protein>
<evidence type="ECO:0000313" key="3">
    <source>
        <dbReference type="Proteomes" id="UP000017820"/>
    </source>
</evidence>
<dbReference type="Gene3D" id="2.40.160.180">
    <property type="entry name" value="Carbohydrate-selective porin OprB"/>
    <property type="match status" value="1"/>
</dbReference>
<gene>
    <name evidence="2" type="ORF">PL2TA16_00865</name>
</gene>